<reference evidence="13" key="1">
    <citation type="submission" date="2025-08" db="UniProtKB">
        <authorList>
            <consortium name="RefSeq"/>
        </authorList>
    </citation>
    <scope>IDENTIFICATION</scope>
</reference>
<evidence type="ECO:0000313" key="12">
    <source>
        <dbReference type="Proteomes" id="UP000515159"/>
    </source>
</evidence>
<dbReference type="OrthoDB" id="73653at2759"/>
<keyword evidence="8 13" id="KW-0407">Ion channel</keyword>
<dbReference type="Pfam" id="PF07885">
    <property type="entry name" value="Ion_trans_2"/>
    <property type="match status" value="1"/>
</dbReference>
<evidence type="ECO:0000259" key="11">
    <source>
        <dbReference type="SMART" id="SM01053"/>
    </source>
</evidence>
<evidence type="ECO:0000256" key="8">
    <source>
        <dbReference type="ARBA" id="ARBA00023303"/>
    </source>
</evidence>
<feature type="transmembrane region" description="Helical" evidence="10">
    <location>
        <begin position="98"/>
        <end position="122"/>
    </location>
</feature>
<dbReference type="InterPro" id="IPR013099">
    <property type="entry name" value="K_chnl_dom"/>
</dbReference>
<evidence type="ECO:0000256" key="10">
    <source>
        <dbReference type="SAM" id="Phobius"/>
    </source>
</evidence>
<keyword evidence="3 10" id="KW-0812">Transmembrane</keyword>
<dbReference type="SUPFAM" id="SSF81327">
    <property type="entry name" value="Small-conductance potassium channel"/>
    <property type="match status" value="1"/>
</dbReference>
<dbReference type="RefSeq" id="XP_033770427.1">
    <property type="nucleotide sequence ID" value="XM_033914536.1"/>
</dbReference>
<proteinExistence type="predicted"/>
<dbReference type="Proteomes" id="UP000515159">
    <property type="component" value="Chromosome 11"/>
</dbReference>
<dbReference type="FunFam" id="1.10.287.70:FF:000088">
    <property type="entry name" value="Intermediate conductance calcium-activated potassium channel protein 4"/>
    <property type="match status" value="1"/>
</dbReference>
<protein>
    <submittedName>
        <fullName evidence="13">Intermediate conductance calcium-activated potassium channel protein 4</fullName>
    </submittedName>
</protein>
<evidence type="ECO:0000256" key="6">
    <source>
        <dbReference type="ARBA" id="ARBA00023065"/>
    </source>
</evidence>
<feature type="transmembrane region" description="Helical" evidence="10">
    <location>
        <begin position="68"/>
        <end position="92"/>
    </location>
</feature>
<keyword evidence="9" id="KW-0175">Coiled coil</keyword>
<feature type="coiled-coil region" evidence="9">
    <location>
        <begin position="422"/>
        <end position="449"/>
    </location>
</feature>
<dbReference type="InParanoid" id="A0A6P8N4Q9"/>
<sequence length="459" mass="52018">MGKVGLPLFTACFPATPRREANLEMQGRAKATEVIIQNSKPVQAGGGSRENLLRLRRRKALVEEKKQIAAWSLGLALFGIVLMVVHTELLWFSHCKWFIYYFMVKCTISLSTGILLVLIVAFHTKEVQLFKVDNSLDDWRIAVSARKLAWILLELVVCAVHPFPAEKTCSTEHTEGMVSEPQAFLSDIDVVLSILMFLRIYLLPRTVLLHSRVLVDASYRSIGSLNKIKFQYQFVMKILMNTCPGRVLLILTVGLWVIASWILSVCERQNTDGSGQLTKAMWLIPITFLTIGYGDVVPETVCGKVVCLCTGVMGVGCTALLVAVAAQKLEFTKAEKHVHNFMLDIKYLKQIKCAAANVLGEAWLLHKYKKSCESMQIRQHQRNLLRAIQVFRQKRLKQRKLQDQANALVDISKMQMIICDLNSDLNCSYRELERRINSLDRKLDDIARLISATKQPLRL</sequence>
<dbReference type="GO" id="GO:0016020">
    <property type="term" value="C:membrane"/>
    <property type="evidence" value="ECO:0007669"/>
    <property type="project" value="UniProtKB-SubCell"/>
</dbReference>
<dbReference type="SUPFAM" id="SSF81324">
    <property type="entry name" value="Voltage-gated potassium channels"/>
    <property type="match status" value="1"/>
</dbReference>
<evidence type="ECO:0000256" key="1">
    <source>
        <dbReference type="ARBA" id="ARBA00004141"/>
    </source>
</evidence>
<dbReference type="InterPro" id="IPR004178">
    <property type="entry name" value="CaM-bd_dom"/>
</dbReference>
<dbReference type="InterPro" id="IPR015449">
    <property type="entry name" value="K_chnl_Ca-activ_SK"/>
</dbReference>
<feature type="domain" description="Calmodulin-binding" evidence="11">
    <location>
        <begin position="344"/>
        <end position="417"/>
    </location>
</feature>
<accession>A0A6P8N4Q9</accession>
<dbReference type="GO" id="GO:0016286">
    <property type="term" value="F:small conductance calcium-activated potassium channel activity"/>
    <property type="evidence" value="ECO:0007669"/>
    <property type="project" value="InterPro"/>
</dbReference>
<comment type="subcellular location">
    <subcellularLocation>
        <location evidence="1">Membrane</location>
        <topology evidence="1">Multi-pass membrane protein</topology>
    </subcellularLocation>
</comment>
<evidence type="ECO:0000256" key="4">
    <source>
        <dbReference type="ARBA" id="ARBA00022860"/>
    </source>
</evidence>
<dbReference type="FunCoup" id="A0A6P8N4Q9">
    <property type="interactions" value="115"/>
</dbReference>
<keyword evidence="4" id="KW-0112">Calmodulin-binding</keyword>
<keyword evidence="5 10" id="KW-1133">Transmembrane helix</keyword>
<feature type="transmembrane region" description="Helical" evidence="10">
    <location>
        <begin position="276"/>
        <end position="293"/>
    </location>
</feature>
<dbReference type="KEGG" id="gsh:117345627"/>
<dbReference type="Gene3D" id="1.10.287.70">
    <property type="match status" value="2"/>
</dbReference>
<evidence type="ECO:0000256" key="9">
    <source>
        <dbReference type="SAM" id="Coils"/>
    </source>
</evidence>
<dbReference type="Pfam" id="PF03530">
    <property type="entry name" value="SK_channel"/>
    <property type="match status" value="1"/>
</dbReference>
<feature type="transmembrane region" description="Helical" evidence="10">
    <location>
        <begin position="305"/>
        <end position="326"/>
    </location>
</feature>
<keyword evidence="7 10" id="KW-0472">Membrane</keyword>
<dbReference type="CTD" id="3783"/>
<dbReference type="GeneID" id="117345627"/>
<keyword evidence="12" id="KW-1185">Reference proteome</keyword>
<keyword evidence="6" id="KW-0406">Ion transport</keyword>
<evidence type="ECO:0000256" key="7">
    <source>
        <dbReference type="ARBA" id="ARBA00023136"/>
    </source>
</evidence>
<dbReference type="PANTHER" id="PTHR10153">
    <property type="entry name" value="SMALL CONDUCTANCE CALCIUM-ACTIVATED POTASSIUM CHANNEL"/>
    <property type="match status" value="1"/>
</dbReference>
<dbReference type="Pfam" id="PF02888">
    <property type="entry name" value="CaMBD"/>
    <property type="match status" value="1"/>
</dbReference>
<name>A0A6P8N4Q9_GEOSA</name>
<gene>
    <name evidence="13" type="primary">KCNN4</name>
</gene>
<dbReference type="AlphaFoldDB" id="A0A6P8N4Q9"/>
<dbReference type="InterPro" id="IPR036122">
    <property type="entry name" value="CaM-bd_dom_sf"/>
</dbReference>
<feature type="transmembrane region" description="Helical" evidence="10">
    <location>
        <begin position="247"/>
        <end position="264"/>
    </location>
</feature>
<dbReference type="SMART" id="SM01053">
    <property type="entry name" value="CaMBD"/>
    <property type="match status" value="1"/>
</dbReference>
<evidence type="ECO:0000313" key="13">
    <source>
        <dbReference type="RefSeq" id="XP_033770427.1"/>
    </source>
</evidence>
<keyword evidence="2" id="KW-0813">Transport</keyword>
<dbReference type="GO" id="GO:0005516">
    <property type="term" value="F:calmodulin binding"/>
    <property type="evidence" value="ECO:0007669"/>
    <property type="project" value="UniProtKB-KW"/>
</dbReference>
<evidence type="ECO:0000256" key="2">
    <source>
        <dbReference type="ARBA" id="ARBA00022448"/>
    </source>
</evidence>
<organism evidence="12 13">
    <name type="scientific">Geotrypetes seraphini</name>
    <name type="common">Gaboon caecilian</name>
    <name type="synonym">Caecilia seraphini</name>
    <dbReference type="NCBI Taxonomy" id="260995"/>
    <lineage>
        <taxon>Eukaryota</taxon>
        <taxon>Metazoa</taxon>
        <taxon>Chordata</taxon>
        <taxon>Craniata</taxon>
        <taxon>Vertebrata</taxon>
        <taxon>Euteleostomi</taxon>
        <taxon>Amphibia</taxon>
        <taxon>Gymnophiona</taxon>
        <taxon>Geotrypetes</taxon>
    </lineage>
</organism>
<evidence type="ECO:0000256" key="3">
    <source>
        <dbReference type="ARBA" id="ARBA00022692"/>
    </source>
</evidence>
<evidence type="ECO:0000256" key="5">
    <source>
        <dbReference type="ARBA" id="ARBA00022989"/>
    </source>
</evidence>